<name>A0A418MB57_9BACT</name>
<keyword evidence="1" id="KW-0175">Coiled coil</keyword>
<dbReference type="Proteomes" id="UP000283523">
    <property type="component" value="Unassembled WGS sequence"/>
</dbReference>
<sequence length="293" mass="33216">MPQLTEDQQNAAIQSLASLVGKPAAEIETILTSDNPAELQTQVTARITAIRKAGHDAGMGQLQKAANKKAKELFGIELTEAPDSVETLMEAIREGYKPQVDPATLTEEQVKQHPTFRQLETNLKTKDADHKKALEEKEKELRAELQFEKLKGRALEALKTYGAVLSEDAKLEAYRQQMYLDKLKGIETKEVDGKLEFWRDGKRVENENLFPKTEEEFFKELVEGSYTVKVSEQRSSSGAQQQQSGSSGNGFQHFKGQTPKTQKEYDAILLDRNKHSFEAREEVRTYWEQNQPK</sequence>
<dbReference type="OrthoDB" id="9832588at2"/>
<reference evidence="3 4" key="1">
    <citation type="submission" date="2018-08" db="EMBL/GenBank/DDBJ databases">
        <title>Fibrisoma montanum sp. nov., isolated from Danxia mountain soil.</title>
        <authorList>
            <person name="Huang Y."/>
        </authorList>
    </citation>
    <scope>NUCLEOTIDE SEQUENCE [LARGE SCALE GENOMIC DNA]</scope>
    <source>
        <strain evidence="3 4">HYT19</strain>
    </source>
</reference>
<dbReference type="EMBL" id="QXED01000003">
    <property type="protein sequence ID" value="RIV23612.1"/>
    <property type="molecule type" value="Genomic_DNA"/>
</dbReference>
<protein>
    <submittedName>
        <fullName evidence="3">Uncharacterized protein</fullName>
    </submittedName>
</protein>
<feature type="coiled-coil region" evidence="1">
    <location>
        <begin position="116"/>
        <end position="151"/>
    </location>
</feature>
<evidence type="ECO:0000256" key="2">
    <source>
        <dbReference type="SAM" id="MobiDB-lite"/>
    </source>
</evidence>
<evidence type="ECO:0000313" key="3">
    <source>
        <dbReference type="EMBL" id="RIV23612.1"/>
    </source>
</evidence>
<evidence type="ECO:0000256" key="1">
    <source>
        <dbReference type="SAM" id="Coils"/>
    </source>
</evidence>
<accession>A0A418MB57</accession>
<comment type="caution">
    <text evidence="3">The sequence shown here is derived from an EMBL/GenBank/DDBJ whole genome shotgun (WGS) entry which is preliminary data.</text>
</comment>
<feature type="compositionally biased region" description="Low complexity" evidence="2">
    <location>
        <begin position="233"/>
        <end position="252"/>
    </location>
</feature>
<evidence type="ECO:0000313" key="4">
    <source>
        <dbReference type="Proteomes" id="UP000283523"/>
    </source>
</evidence>
<dbReference type="AlphaFoldDB" id="A0A418MB57"/>
<organism evidence="3 4">
    <name type="scientific">Fibrisoma montanum</name>
    <dbReference type="NCBI Taxonomy" id="2305895"/>
    <lineage>
        <taxon>Bacteria</taxon>
        <taxon>Pseudomonadati</taxon>
        <taxon>Bacteroidota</taxon>
        <taxon>Cytophagia</taxon>
        <taxon>Cytophagales</taxon>
        <taxon>Spirosomataceae</taxon>
        <taxon>Fibrisoma</taxon>
    </lineage>
</organism>
<gene>
    <name evidence="3" type="ORF">DYU11_11565</name>
</gene>
<keyword evidence="4" id="KW-1185">Reference proteome</keyword>
<dbReference type="RefSeq" id="WP_119667828.1">
    <property type="nucleotide sequence ID" value="NZ_QXED01000003.1"/>
</dbReference>
<proteinExistence type="predicted"/>
<feature type="region of interest" description="Disordered" evidence="2">
    <location>
        <begin position="230"/>
        <end position="267"/>
    </location>
</feature>